<evidence type="ECO:0000313" key="7">
    <source>
        <dbReference type="EMBL" id="APE35871.1"/>
    </source>
</evidence>
<evidence type="ECO:0000256" key="4">
    <source>
        <dbReference type="ARBA" id="ARBA00023159"/>
    </source>
</evidence>
<dbReference type="OrthoDB" id="3176554at2"/>
<dbReference type="InterPro" id="IPR005119">
    <property type="entry name" value="LysR_subst-bd"/>
</dbReference>
<dbReference type="AlphaFoldDB" id="A0A1J0VVA3"/>
<keyword evidence="4" id="KW-0010">Activator</keyword>
<dbReference type="PANTHER" id="PTHR30346:SF0">
    <property type="entry name" value="HCA OPERON TRANSCRIPTIONAL ACTIVATOR HCAR"/>
    <property type="match status" value="1"/>
</dbReference>
<dbReference type="Proteomes" id="UP000183810">
    <property type="component" value="Chromosome"/>
</dbReference>
<feature type="domain" description="HTH lysR-type" evidence="6">
    <location>
        <begin position="1"/>
        <end position="58"/>
    </location>
</feature>
<dbReference type="FunFam" id="1.10.10.10:FF:000001">
    <property type="entry name" value="LysR family transcriptional regulator"/>
    <property type="match status" value="1"/>
</dbReference>
<dbReference type="PRINTS" id="PR00039">
    <property type="entry name" value="HTHLYSR"/>
</dbReference>
<keyword evidence="2" id="KW-0805">Transcription regulation</keyword>
<organism evidence="7 8">
    <name type="scientific">Nocardia mangyaensis</name>
    <dbReference type="NCBI Taxonomy" id="2213200"/>
    <lineage>
        <taxon>Bacteria</taxon>
        <taxon>Bacillati</taxon>
        <taxon>Actinomycetota</taxon>
        <taxon>Actinomycetes</taxon>
        <taxon>Mycobacteriales</taxon>
        <taxon>Nocardiaceae</taxon>
        <taxon>Nocardia</taxon>
    </lineage>
</organism>
<dbReference type="PANTHER" id="PTHR30346">
    <property type="entry name" value="TRANSCRIPTIONAL DUAL REGULATOR HCAR-RELATED"/>
    <property type="match status" value="1"/>
</dbReference>
<dbReference type="SUPFAM" id="SSF46785">
    <property type="entry name" value="Winged helix' DNA-binding domain"/>
    <property type="match status" value="1"/>
</dbReference>
<evidence type="ECO:0000256" key="5">
    <source>
        <dbReference type="ARBA" id="ARBA00023163"/>
    </source>
</evidence>
<keyword evidence="5" id="KW-0804">Transcription</keyword>
<dbReference type="CDD" id="cd08414">
    <property type="entry name" value="PBP2_LTTR_aromatics_like"/>
    <property type="match status" value="1"/>
</dbReference>
<keyword evidence="3" id="KW-0238">DNA-binding</keyword>
<accession>A0A1J0VVA3</accession>
<dbReference type="PROSITE" id="PS50931">
    <property type="entry name" value="HTH_LYSR"/>
    <property type="match status" value="1"/>
</dbReference>
<dbReference type="RefSeq" id="WP_071929060.1">
    <property type="nucleotide sequence ID" value="NZ_CP018082.1"/>
</dbReference>
<dbReference type="EMBL" id="CP018082">
    <property type="protein sequence ID" value="APE35871.1"/>
    <property type="molecule type" value="Genomic_DNA"/>
</dbReference>
<sequence>MELRLLASFVAVAEELHFGRAAARLHLAQPSLSQQIQRLERSVGVQLVERSSRQVNLTPAGEVLRDLARSILTQTEEARSTVREVALGRAGTLQIGYNFASGQRILPAALVRMNTILPNVTVNLIEQRTGPQLAALSAGALDIGLVYGRPAATEFHSQPLLQVPLVAVVGRGHSWARRARTSFSELAGQSCILFERQQCPAMYDAIHHAAERSGIKLNVEHHLDDPNATAIMVSVKPMVGFASSVRAGAAPTAGYNQTVTVALHDPVPTVELCIVWRADDTRPIVRSFLGCIESARSSESVTKLQSLLAQ</sequence>
<dbReference type="Gene3D" id="3.40.190.10">
    <property type="entry name" value="Periplasmic binding protein-like II"/>
    <property type="match status" value="2"/>
</dbReference>
<name>A0A1J0VVA3_9NOCA</name>
<evidence type="ECO:0000256" key="3">
    <source>
        <dbReference type="ARBA" id="ARBA00023125"/>
    </source>
</evidence>
<proteinExistence type="inferred from homology"/>
<dbReference type="Gene3D" id="1.10.10.10">
    <property type="entry name" value="Winged helix-like DNA-binding domain superfamily/Winged helix DNA-binding domain"/>
    <property type="match status" value="1"/>
</dbReference>
<evidence type="ECO:0000313" key="8">
    <source>
        <dbReference type="Proteomes" id="UP000183810"/>
    </source>
</evidence>
<evidence type="ECO:0000259" key="6">
    <source>
        <dbReference type="PROSITE" id="PS50931"/>
    </source>
</evidence>
<reference evidence="7" key="1">
    <citation type="submission" date="2016-11" db="EMBL/GenBank/DDBJ databases">
        <authorList>
            <person name="Jaros S."/>
            <person name="Januszkiewicz K."/>
            <person name="Wedrychowicz H."/>
        </authorList>
    </citation>
    <scope>NUCLEOTIDE SEQUENCE [LARGE SCALE GENOMIC DNA]</scope>
    <source>
        <strain evidence="7">Y48</strain>
    </source>
</reference>
<dbReference type="InterPro" id="IPR000847">
    <property type="entry name" value="LysR_HTH_N"/>
</dbReference>
<dbReference type="InterPro" id="IPR036390">
    <property type="entry name" value="WH_DNA-bd_sf"/>
</dbReference>
<gene>
    <name evidence="7" type="ORF">BOX37_20120</name>
</gene>
<dbReference type="GO" id="GO:0003700">
    <property type="term" value="F:DNA-binding transcription factor activity"/>
    <property type="evidence" value="ECO:0007669"/>
    <property type="project" value="InterPro"/>
</dbReference>
<dbReference type="SUPFAM" id="SSF53850">
    <property type="entry name" value="Periplasmic binding protein-like II"/>
    <property type="match status" value="1"/>
</dbReference>
<dbReference type="GO" id="GO:0032993">
    <property type="term" value="C:protein-DNA complex"/>
    <property type="evidence" value="ECO:0007669"/>
    <property type="project" value="TreeGrafter"/>
</dbReference>
<dbReference type="Pfam" id="PF03466">
    <property type="entry name" value="LysR_substrate"/>
    <property type="match status" value="1"/>
</dbReference>
<protein>
    <submittedName>
        <fullName evidence="7">LysR family transcriptional regulator</fullName>
    </submittedName>
</protein>
<keyword evidence="8" id="KW-1185">Reference proteome</keyword>
<dbReference type="Pfam" id="PF00126">
    <property type="entry name" value="HTH_1"/>
    <property type="match status" value="1"/>
</dbReference>
<dbReference type="GO" id="GO:0003677">
    <property type="term" value="F:DNA binding"/>
    <property type="evidence" value="ECO:0007669"/>
    <property type="project" value="UniProtKB-KW"/>
</dbReference>
<evidence type="ECO:0000256" key="2">
    <source>
        <dbReference type="ARBA" id="ARBA00023015"/>
    </source>
</evidence>
<dbReference type="KEGG" id="nsl:BOX37_20120"/>
<evidence type="ECO:0000256" key="1">
    <source>
        <dbReference type="ARBA" id="ARBA00009437"/>
    </source>
</evidence>
<dbReference type="InterPro" id="IPR036388">
    <property type="entry name" value="WH-like_DNA-bd_sf"/>
</dbReference>
<comment type="similarity">
    <text evidence="1">Belongs to the LysR transcriptional regulatory family.</text>
</comment>